<dbReference type="PANTHER" id="PTHR47260:SF6">
    <property type="entry name" value="THIOESTERASE DOMAIN-CONTAINING PROTEIN"/>
    <property type="match status" value="1"/>
</dbReference>
<proteinExistence type="predicted"/>
<feature type="domain" description="Thioesterase" evidence="1">
    <location>
        <begin position="94"/>
        <end position="173"/>
    </location>
</feature>
<keyword evidence="3" id="KW-1185">Reference proteome</keyword>
<evidence type="ECO:0000313" key="3">
    <source>
        <dbReference type="Proteomes" id="UP001369815"/>
    </source>
</evidence>
<dbReference type="Proteomes" id="UP001369815">
    <property type="component" value="Unassembled WGS sequence"/>
</dbReference>
<organism evidence="2 3">
    <name type="scientific">Daldinia eschscholtzii</name>
    <dbReference type="NCBI Taxonomy" id="292717"/>
    <lineage>
        <taxon>Eukaryota</taxon>
        <taxon>Fungi</taxon>
        <taxon>Dikarya</taxon>
        <taxon>Ascomycota</taxon>
        <taxon>Pezizomycotina</taxon>
        <taxon>Sordariomycetes</taxon>
        <taxon>Xylariomycetidae</taxon>
        <taxon>Xylariales</taxon>
        <taxon>Hypoxylaceae</taxon>
        <taxon>Daldinia</taxon>
    </lineage>
</organism>
<evidence type="ECO:0000259" key="1">
    <source>
        <dbReference type="Pfam" id="PF03061"/>
    </source>
</evidence>
<dbReference type="PANTHER" id="PTHR47260">
    <property type="entry name" value="UPF0644 PROTEIN PB2B4.06"/>
    <property type="match status" value="1"/>
</dbReference>
<dbReference type="CDD" id="cd03443">
    <property type="entry name" value="PaaI_thioesterase"/>
    <property type="match status" value="1"/>
</dbReference>
<name>A0AAX6MQ07_9PEZI</name>
<dbReference type="SUPFAM" id="SSF54637">
    <property type="entry name" value="Thioesterase/thiol ester dehydrase-isomerase"/>
    <property type="match status" value="1"/>
</dbReference>
<protein>
    <recommendedName>
        <fullName evidence="1">Thioesterase domain-containing protein</fullName>
    </recommendedName>
</protein>
<dbReference type="InterPro" id="IPR052061">
    <property type="entry name" value="PTE-AB_protein"/>
</dbReference>
<reference evidence="2 3" key="1">
    <citation type="journal article" date="2024" name="Front Chem Biol">
        <title>Unveiling the potential of Daldinia eschscholtzii MFLUCC 19-0629 through bioactivity and bioinformatics studies for enhanced sustainable agriculture production.</title>
        <authorList>
            <person name="Brooks S."/>
            <person name="Weaver J.A."/>
            <person name="Klomchit A."/>
            <person name="Alharthi S.A."/>
            <person name="Onlamun T."/>
            <person name="Nurani R."/>
            <person name="Vong T.K."/>
            <person name="Alberti F."/>
            <person name="Greco C."/>
        </authorList>
    </citation>
    <scope>NUCLEOTIDE SEQUENCE [LARGE SCALE GENOMIC DNA]</scope>
    <source>
        <strain evidence="2">MFLUCC 19-0629</strain>
    </source>
</reference>
<dbReference type="Gene3D" id="3.10.129.10">
    <property type="entry name" value="Hotdog Thioesterase"/>
    <property type="match status" value="1"/>
</dbReference>
<dbReference type="EMBL" id="JBANMG010000004">
    <property type="protein sequence ID" value="KAK6954584.1"/>
    <property type="molecule type" value="Genomic_DNA"/>
</dbReference>
<dbReference type="InterPro" id="IPR029069">
    <property type="entry name" value="HotDog_dom_sf"/>
</dbReference>
<dbReference type="Pfam" id="PF03061">
    <property type="entry name" value="4HBT"/>
    <property type="match status" value="1"/>
</dbReference>
<dbReference type="AlphaFoldDB" id="A0AAX6MQ07"/>
<dbReference type="InterPro" id="IPR006683">
    <property type="entry name" value="Thioestr_dom"/>
</dbReference>
<comment type="caution">
    <text evidence="2">The sequence shown here is derived from an EMBL/GenBank/DDBJ whole genome shotgun (WGS) entry which is preliminary data.</text>
</comment>
<accession>A0AAX6MQ07</accession>
<sequence length="187" mass="20762">MADTQDKRSDHEHFASIPWCARHLRGPRIITKSPECRLQKSNGEDSLYAETLKSHTTIMAMLEVYEEPPSPTDRVDSAKAFLTLGPGLNGHPDVCHGGIVVTILDEVIGFLIPINQERGHMPDLPYMTAYLNTKFLKPVPTCATILAQTRILKLEGRKLFAEAWIEDGDGKVLARAEALFIAIKSVL</sequence>
<gene>
    <name evidence="2" type="ORF">Daesc_004551</name>
</gene>
<evidence type="ECO:0000313" key="2">
    <source>
        <dbReference type="EMBL" id="KAK6954584.1"/>
    </source>
</evidence>